<dbReference type="InterPro" id="IPR052526">
    <property type="entry name" value="HTH-type_Bedaq_tolerance"/>
</dbReference>
<gene>
    <name evidence="5" type="ORF">LX83_006784</name>
</gene>
<evidence type="ECO:0000259" key="4">
    <source>
        <dbReference type="PROSITE" id="PS50995"/>
    </source>
</evidence>
<evidence type="ECO:0000256" key="3">
    <source>
        <dbReference type="ARBA" id="ARBA00023163"/>
    </source>
</evidence>
<dbReference type="InterPro" id="IPR000835">
    <property type="entry name" value="HTH_MarR-typ"/>
</dbReference>
<feature type="domain" description="HTH marR-type" evidence="4">
    <location>
        <begin position="11"/>
        <end position="141"/>
    </location>
</feature>
<keyword evidence="2 5" id="KW-0238">DNA-binding</keyword>
<name>A0AAE3KPI5_9PSEU</name>
<dbReference type="PROSITE" id="PS50995">
    <property type="entry name" value="HTH_MARR_2"/>
    <property type="match status" value="1"/>
</dbReference>
<evidence type="ECO:0000313" key="6">
    <source>
        <dbReference type="Proteomes" id="UP001206128"/>
    </source>
</evidence>
<proteinExistence type="predicted"/>
<dbReference type="PROSITE" id="PS01117">
    <property type="entry name" value="HTH_MARR_1"/>
    <property type="match status" value="1"/>
</dbReference>
<organism evidence="5 6">
    <name type="scientific">Goodfellowiella coeruleoviolacea</name>
    <dbReference type="NCBI Taxonomy" id="334858"/>
    <lineage>
        <taxon>Bacteria</taxon>
        <taxon>Bacillati</taxon>
        <taxon>Actinomycetota</taxon>
        <taxon>Actinomycetes</taxon>
        <taxon>Pseudonocardiales</taxon>
        <taxon>Pseudonocardiaceae</taxon>
        <taxon>Goodfellowiella</taxon>
    </lineage>
</organism>
<dbReference type="GO" id="GO:0003700">
    <property type="term" value="F:DNA-binding transcription factor activity"/>
    <property type="evidence" value="ECO:0007669"/>
    <property type="project" value="InterPro"/>
</dbReference>
<dbReference type="RefSeq" id="WP_253779379.1">
    <property type="nucleotide sequence ID" value="NZ_JAMTCK010000021.1"/>
</dbReference>
<evidence type="ECO:0000256" key="1">
    <source>
        <dbReference type="ARBA" id="ARBA00023015"/>
    </source>
</evidence>
<comment type="caution">
    <text evidence="5">The sequence shown here is derived from an EMBL/GenBank/DDBJ whole genome shotgun (WGS) entry which is preliminary data.</text>
</comment>
<keyword evidence="1" id="KW-0805">Transcription regulation</keyword>
<dbReference type="EMBL" id="JAMTCK010000021">
    <property type="protein sequence ID" value="MCP2169898.1"/>
    <property type="molecule type" value="Genomic_DNA"/>
</dbReference>
<evidence type="ECO:0000256" key="2">
    <source>
        <dbReference type="ARBA" id="ARBA00023125"/>
    </source>
</evidence>
<dbReference type="InterPro" id="IPR023187">
    <property type="entry name" value="Tscrpt_reg_MarR-type_CS"/>
</dbReference>
<keyword evidence="3" id="KW-0804">Transcription</keyword>
<dbReference type="SMART" id="SM00347">
    <property type="entry name" value="HTH_MARR"/>
    <property type="match status" value="1"/>
</dbReference>
<reference evidence="5" key="1">
    <citation type="submission" date="2022-06" db="EMBL/GenBank/DDBJ databases">
        <title>Genomic Encyclopedia of Archaeal and Bacterial Type Strains, Phase II (KMG-II): from individual species to whole genera.</title>
        <authorList>
            <person name="Goeker M."/>
        </authorList>
    </citation>
    <scope>NUCLEOTIDE SEQUENCE</scope>
    <source>
        <strain evidence="5">DSM 43935</strain>
    </source>
</reference>
<evidence type="ECO:0000313" key="5">
    <source>
        <dbReference type="EMBL" id="MCP2169898.1"/>
    </source>
</evidence>
<dbReference type="AlphaFoldDB" id="A0AAE3KPI5"/>
<dbReference type="InterPro" id="IPR036390">
    <property type="entry name" value="WH_DNA-bd_sf"/>
</dbReference>
<sequence>MNPSTDSCVDLIRLLRDLFQLKHAITMRVLPETSGLHPAAISLLSELASCGESRISDLASRRLVDGSVVSRQAAQLERAGLVRRRPDPHDGRVALLSVTEAGQELLGTWRQDQIEFIQQALGGWSDVDVRDLVARFDALCGDLRSALTRSAGELHKPPEWRLVNKQ</sequence>
<accession>A0AAE3KPI5</accession>
<dbReference type="Pfam" id="PF12802">
    <property type="entry name" value="MarR_2"/>
    <property type="match status" value="1"/>
</dbReference>
<protein>
    <submittedName>
        <fullName evidence="5">DNA-binding transcriptional regulator, MarR family</fullName>
    </submittedName>
</protein>
<dbReference type="Gene3D" id="1.10.10.10">
    <property type="entry name" value="Winged helix-like DNA-binding domain superfamily/Winged helix DNA-binding domain"/>
    <property type="match status" value="1"/>
</dbReference>
<dbReference type="InterPro" id="IPR036388">
    <property type="entry name" value="WH-like_DNA-bd_sf"/>
</dbReference>
<dbReference type="Proteomes" id="UP001206128">
    <property type="component" value="Unassembled WGS sequence"/>
</dbReference>
<keyword evidence="6" id="KW-1185">Reference proteome</keyword>
<dbReference type="GO" id="GO:0003677">
    <property type="term" value="F:DNA binding"/>
    <property type="evidence" value="ECO:0007669"/>
    <property type="project" value="UniProtKB-KW"/>
</dbReference>
<dbReference type="PANTHER" id="PTHR39515">
    <property type="entry name" value="CONSERVED PROTEIN"/>
    <property type="match status" value="1"/>
</dbReference>
<dbReference type="PANTHER" id="PTHR39515:SF2">
    <property type="entry name" value="HTH-TYPE TRANSCRIPTIONAL REGULATOR RV0880"/>
    <property type="match status" value="1"/>
</dbReference>
<dbReference type="SUPFAM" id="SSF46785">
    <property type="entry name" value="Winged helix' DNA-binding domain"/>
    <property type="match status" value="1"/>
</dbReference>